<feature type="region of interest" description="Disordered" evidence="6">
    <location>
        <begin position="110"/>
        <end position="180"/>
    </location>
</feature>
<feature type="compositionally biased region" description="Polar residues" evidence="6">
    <location>
        <begin position="146"/>
        <end position="162"/>
    </location>
</feature>
<name>A0A8H4ZQ59_9HYPO</name>
<dbReference type="Proteomes" id="UP000573603">
    <property type="component" value="Unassembled WGS sequence"/>
</dbReference>
<protein>
    <recommendedName>
        <fullName evidence="9">Transcription factor domain-containing protein</fullName>
    </recommendedName>
</protein>
<dbReference type="PANTHER" id="PTHR47660:SF2">
    <property type="entry name" value="TRANSCRIPTION FACTOR WITH C2H2 AND ZN(2)-CYS(6) DNA BINDING DOMAIN (EUROFUNG)"/>
    <property type="match status" value="1"/>
</dbReference>
<evidence type="ECO:0000256" key="5">
    <source>
        <dbReference type="ARBA" id="ARBA00023242"/>
    </source>
</evidence>
<keyword evidence="8" id="KW-1185">Reference proteome</keyword>
<evidence type="ECO:0000256" key="6">
    <source>
        <dbReference type="SAM" id="MobiDB-lite"/>
    </source>
</evidence>
<evidence type="ECO:0000256" key="3">
    <source>
        <dbReference type="ARBA" id="ARBA00023015"/>
    </source>
</evidence>
<reference evidence="7 8" key="1">
    <citation type="journal article" date="2020" name="BMC Genomics">
        <title>Correction to: Identification and distribution of gene clusters required for synthesis of sphingolipid metabolism inhibitors in diverse species of the filamentous fungus Fusarium.</title>
        <authorList>
            <person name="Kim H.S."/>
            <person name="Lohmar J.M."/>
            <person name="Busman M."/>
            <person name="Brown D.W."/>
            <person name="Naumann T.A."/>
            <person name="Divon H.H."/>
            <person name="Lysoe E."/>
            <person name="Uhlig S."/>
            <person name="Proctor R.H."/>
        </authorList>
    </citation>
    <scope>NUCLEOTIDE SEQUENCE [LARGE SCALE GENOMIC DNA]</scope>
    <source>
        <strain evidence="7 8">NRRL 25214</strain>
    </source>
</reference>
<sequence>MALRAPMFGRSVALTVASHSLAVVPEVLLRSITETTSPCGRCHSDGIPCVPCLPRGLTPSLWSTFNPDAFLSLDSGSGEQDENTEMLMEADSQSSSDFGQILSARLDSENQLGRPAPSPSEPLHSRSIGGQTGCENSGLKARQTERSGSGISIEGPNSSLRPSQYIAPEGNPPLAPTLSYNNQTTTENLLQSSGEPSHVLSPLQWDWGQLFGSQAVGPDFQAMLALDSTSQTSPGAPTLRANTASSQSVDCVARLGDNFADKTAPWTQVLSKYREQHFHEDERFTNVAINEKTREQILVVAQAFFRQALAKLNINSNPGCQSLLMDLEKHSTSQVLLLPSTDILSIFLETFLTSFEPFYPMIPQRSLNPNIVNPDGHQGLSVLWLLLILSYGAMRDPAIRARRLSIGLLEISRLALLEIMDRDNSTPRIAMASHCALICCYQSAFSGYKWLANSGLGQIKMYLTTANQSGFFKSWVRNSWVNMAEKDVEGTWQEWLKVESYSRLACCWAIVDQEISLMYDSAPALTMRDLESCLPEGDNLWLASDASSWRRAYEEINGPTSDSPRSLNISQMSLPQLFGLLLEDRISSSELRLSILHMRLLLCPLHIIISQLSGSLKFSYDTIPRRISMPMGHIFTSLRLDEVQSLLRAWYRIFKDMQPTSTRQRALKQSTIVLYYLLNLNVAASFPPLEQYFQDVSPKPDAGHDLLKTSIRMPEQSILYCGQVVRLVREMDLELRPLWWPTAVYRVAVILWALSNSTPATNISATAGDTLNVMVDASSPDDHACQNLLKHGKGKPCLTSEDGTFVPLEDGIRVLHVCIDVLKQHRGTSMLAEELIGKLQRDASLEVGIEFDKCGSL</sequence>
<dbReference type="GO" id="GO:0046872">
    <property type="term" value="F:metal ion binding"/>
    <property type="evidence" value="ECO:0007669"/>
    <property type="project" value="UniProtKB-KW"/>
</dbReference>
<proteinExistence type="predicted"/>
<keyword evidence="5" id="KW-0539">Nucleus</keyword>
<comment type="caution">
    <text evidence="7">The sequence shown here is derived from an EMBL/GenBank/DDBJ whole genome shotgun (WGS) entry which is preliminary data.</text>
</comment>
<dbReference type="EMBL" id="JABEVY010000091">
    <property type="protein sequence ID" value="KAF5250382.1"/>
    <property type="molecule type" value="Genomic_DNA"/>
</dbReference>
<feature type="region of interest" description="Disordered" evidence="6">
    <location>
        <begin position="75"/>
        <end position="97"/>
    </location>
</feature>
<dbReference type="PANTHER" id="PTHR47660">
    <property type="entry name" value="TRANSCRIPTION FACTOR WITH C2H2 AND ZN(2)-CYS(6) DNA BINDING DOMAIN (EUROFUNG)-RELATED-RELATED"/>
    <property type="match status" value="1"/>
</dbReference>
<keyword evidence="4" id="KW-0804">Transcription</keyword>
<evidence type="ECO:0000313" key="8">
    <source>
        <dbReference type="Proteomes" id="UP000573603"/>
    </source>
</evidence>
<dbReference type="AlphaFoldDB" id="A0A8H4ZQ59"/>
<evidence type="ECO:0000256" key="4">
    <source>
        <dbReference type="ARBA" id="ARBA00023163"/>
    </source>
</evidence>
<keyword evidence="3" id="KW-0805">Transcription regulation</keyword>
<evidence type="ECO:0000313" key="7">
    <source>
        <dbReference type="EMBL" id="KAF5250382.1"/>
    </source>
</evidence>
<organism evidence="7 8">
    <name type="scientific">Fusarium anthophilum</name>
    <dbReference type="NCBI Taxonomy" id="48485"/>
    <lineage>
        <taxon>Eukaryota</taxon>
        <taxon>Fungi</taxon>
        <taxon>Dikarya</taxon>
        <taxon>Ascomycota</taxon>
        <taxon>Pezizomycotina</taxon>
        <taxon>Sordariomycetes</taxon>
        <taxon>Hypocreomycetidae</taxon>
        <taxon>Hypocreales</taxon>
        <taxon>Nectriaceae</taxon>
        <taxon>Fusarium</taxon>
        <taxon>Fusarium fujikuroi species complex</taxon>
    </lineage>
</organism>
<keyword evidence="1" id="KW-0479">Metal-binding</keyword>
<keyword evidence="2" id="KW-0862">Zinc</keyword>
<evidence type="ECO:0000256" key="2">
    <source>
        <dbReference type="ARBA" id="ARBA00022833"/>
    </source>
</evidence>
<evidence type="ECO:0008006" key="9">
    <source>
        <dbReference type="Google" id="ProtNLM"/>
    </source>
</evidence>
<evidence type="ECO:0000256" key="1">
    <source>
        <dbReference type="ARBA" id="ARBA00022723"/>
    </source>
</evidence>
<accession>A0A8H4ZQ59</accession>
<gene>
    <name evidence="7" type="ORF">FANTH_4415</name>
</gene>